<dbReference type="Gene3D" id="3.40.50.1980">
    <property type="entry name" value="Nitrogenase molybdenum iron protein domain"/>
    <property type="match status" value="2"/>
</dbReference>
<name>A0ABU6C4N5_9ACTN</name>
<accession>A0ABU6C4N5</accession>
<organism evidence="4 5">
    <name type="scientific">Streptomyces kunmingensis</name>
    <dbReference type="NCBI Taxonomy" id="68225"/>
    <lineage>
        <taxon>Bacteria</taxon>
        <taxon>Bacillati</taxon>
        <taxon>Actinomycetota</taxon>
        <taxon>Actinomycetes</taxon>
        <taxon>Kitasatosporales</taxon>
        <taxon>Streptomycetaceae</taxon>
        <taxon>Streptomyces</taxon>
    </lineage>
</organism>
<proteinExistence type="inferred from homology"/>
<dbReference type="SUPFAM" id="SSF53807">
    <property type="entry name" value="Helical backbone' metal receptor"/>
    <property type="match status" value="1"/>
</dbReference>
<feature type="domain" description="Fe/B12 periplasmic-binding" evidence="3">
    <location>
        <begin position="82"/>
        <end position="342"/>
    </location>
</feature>
<evidence type="ECO:0000259" key="3">
    <source>
        <dbReference type="PROSITE" id="PS50983"/>
    </source>
</evidence>
<dbReference type="InterPro" id="IPR002491">
    <property type="entry name" value="ABC_transptr_periplasmic_BD"/>
</dbReference>
<evidence type="ECO:0000313" key="5">
    <source>
        <dbReference type="Proteomes" id="UP001352223"/>
    </source>
</evidence>
<dbReference type="PROSITE" id="PS50983">
    <property type="entry name" value="FE_B12_PBP"/>
    <property type="match status" value="1"/>
</dbReference>
<dbReference type="Proteomes" id="UP001352223">
    <property type="component" value="Unassembled WGS sequence"/>
</dbReference>
<dbReference type="PANTHER" id="PTHR30535">
    <property type="entry name" value="VITAMIN B12-BINDING PROTEIN"/>
    <property type="match status" value="1"/>
</dbReference>
<evidence type="ECO:0000256" key="1">
    <source>
        <dbReference type="ARBA" id="ARBA00008814"/>
    </source>
</evidence>
<keyword evidence="5" id="KW-1185">Reference proteome</keyword>
<dbReference type="PANTHER" id="PTHR30535:SF4">
    <property type="entry name" value="HEMIN-BINDING PERIPLASMIC PROTEIN HMUT"/>
    <property type="match status" value="1"/>
</dbReference>
<feature type="chain" id="PRO_5046197455" evidence="2">
    <location>
        <begin position="32"/>
        <end position="344"/>
    </location>
</feature>
<sequence length="344" mass="35211">MPTSAAPSRASRRAGVLISVLALALALFATACTSGATATTKAGTRAATTANRLEPLAAPAPKLPATVTSADGHRVTVERADLIVPLSGSLSEIVFTLGLGKRVVARDITATFDQAKKLPVVTRNHDVSAESVLSLKPDLVLAEQTTGPAEAMQQVRDAGIPVVVIDPAQGLDDVGPRIQAVADTLGVPSAGRELTKRSEDRITAVRKDIPRASASEKPRVAFLYVRGSASVYLIGGAKSGATSLLEAAGAVDAGAASGLKTDFRAITSEALAKAAPDAVLVMTKGLDSVGGIDGLVKIPGVAETPAGVDRRVVSVEDGVLLNYGPRTDQVLRSIVDQLYGEDGA</sequence>
<dbReference type="EMBL" id="JAOZYB010000024">
    <property type="protein sequence ID" value="MEB3959680.1"/>
    <property type="molecule type" value="Genomic_DNA"/>
</dbReference>
<reference evidence="4 5" key="1">
    <citation type="submission" date="2022-10" db="EMBL/GenBank/DDBJ databases">
        <authorList>
            <person name="Xie J."/>
            <person name="Shen N."/>
        </authorList>
    </citation>
    <scope>NUCLEOTIDE SEQUENCE [LARGE SCALE GENOMIC DNA]</scope>
    <source>
        <strain evidence="4 5">DSM 41681</strain>
    </source>
</reference>
<evidence type="ECO:0000313" key="4">
    <source>
        <dbReference type="EMBL" id="MEB3959680.1"/>
    </source>
</evidence>
<feature type="signal peptide" evidence="2">
    <location>
        <begin position="1"/>
        <end position="31"/>
    </location>
</feature>
<keyword evidence="2" id="KW-0732">Signal</keyword>
<evidence type="ECO:0000256" key="2">
    <source>
        <dbReference type="SAM" id="SignalP"/>
    </source>
</evidence>
<protein>
    <submittedName>
        <fullName evidence="4">ABC transporter substrate-binding protein</fullName>
    </submittedName>
</protein>
<dbReference type="Pfam" id="PF01497">
    <property type="entry name" value="Peripla_BP_2"/>
    <property type="match status" value="1"/>
</dbReference>
<dbReference type="RefSeq" id="WP_324766661.1">
    <property type="nucleotide sequence ID" value="NZ_BAAATS010000014.1"/>
</dbReference>
<gene>
    <name evidence="4" type="ORF">OKJ48_05365</name>
</gene>
<comment type="similarity">
    <text evidence="1">Belongs to the bacterial solute-binding protein 8 family.</text>
</comment>
<comment type="caution">
    <text evidence="4">The sequence shown here is derived from an EMBL/GenBank/DDBJ whole genome shotgun (WGS) entry which is preliminary data.</text>
</comment>
<dbReference type="InterPro" id="IPR050902">
    <property type="entry name" value="ABC_Transporter_SBP"/>
</dbReference>